<evidence type="ECO:0000313" key="2">
    <source>
        <dbReference type="Proteomes" id="UP001151760"/>
    </source>
</evidence>
<comment type="caution">
    <text evidence="1">The sequence shown here is derived from an EMBL/GenBank/DDBJ whole genome shotgun (WGS) entry which is preliminary data.</text>
</comment>
<protein>
    <submittedName>
        <fullName evidence="1">Uncharacterized protein</fullName>
    </submittedName>
</protein>
<proteinExistence type="predicted"/>
<dbReference type="EMBL" id="BQNB010012226">
    <property type="protein sequence ID" value="GJT00834.1"/>
    <property type="molecule type" value="Genomic_DNA"/>
</dbReference>
<reference evidence="1" key="1">
    <citation type="journal article" date="2022" name="Int. J. Mol. Sci.">
        <title>Draft Genome of Tanacetum Coccineum: Genomic Comparison of Closely Related Tanacetum-Family Plants.</title>
        <authorList>
            <person name="Yamashiro T."/>
            <person name="Shiraishi A."/>
            <person name="Nakayama K."/>
            <person name="Satake H."/>
        </authorList>
    </citation>
    <scope>NUCLEOTIDE SEQUENCE</scope>
</reference>
<keyword evidence="2" id="KW-1185">Reference proteome</keyword>
<name>A0ABQ5AIP9_9ASTR</name>
<gene>
    <name evidence="1" type="ORF">Tco_0822003</name>
</gene>
<organism evidence="1 2">
    <name type="scientific">Tanacetum coccineum</name>
    <dbReference type="NCBI Taxonomy" id="301880"/>
    <lineage>
        <taxon>Eukaryota</taxon>
        <taxon>Viridiplantae</taxon>
        <taxon>Streptophyta</taxon>
        <taxon>Embryophyta</taxon>
        <taxon>Tracheophyta</taxon>
        <taxon>Spermatophyta</taxon>
        <taxon>Magnoliopsida</taxon>
        <taxon>eudicotyledons</taxon>
        <taxon>Gunneridae</taxon>
        <taxon>Pentapetalae</taxon>
        <taxon>asterids</taxon>
        <taxon>campanulids</taxon>
        <taxon>Asterales</taxon>
        <taxon>Asteraceae</taxon>
        <taxon>Asteroideae</taxon>
        <taxon>Anthemideae</taxon>
        <taxon>Anthemidinae</taxon>
        <taxon>Tanacetum</taxon>
    </lineage>
</organism>
<dbReference type="Proteomes" id="UP001151760">
    <property type="component" value="Unassembled WGS sequence"/>
</dbReference>
<accession>A0ABQ5AIP9</accession>
<evidence type="ECO:0000313" key="1">
    <source>
        <dbReference type="EMBL" id="GJT00834.1"/>
    </source>
</evidence>
<reference evidence="1" key="2">
    <citation type="submission" date="2022-01" db="EMBL/GenBank/DDBJ databases">
        <authorList>
            <person name="Yamashiro T."/>
            <person name="Shiraishi A."/>
            <person name="Satake H."/>
            <person name="Nakayama K."/>
        </authorList>
    </citation>
    <scope>NUCLEOTIDE SEQUENCE</scope>
</reference>
<sequence length="111" mass="12223">MCTRFSTSDLLTNPDSASCFSVSVVTPVGVGQVRLRGNKSMDNSSHSKQGISNGCNSPLETLVFNLPADRFYKPLCTNVATSRFIPLHQKVVDLRIRRILISQRHPYAAVS</sequence>